<proteinExistence type="predicted"/>
<dbReference type="STRING" id="582515.KR51_00019370"/>
<dbReference type="InParanoid" id="U5DNT6"/>
<keyword evidence="2" id="KW-1185">Reference proteome</keyword>
<name>U5DNT6_9CHRO</name>
<dbReference type="EMBL" id="ASSJ01000049">
    <property type="protein sequence ID" value="ERN41370.1"/>
    <property type="molecule type" value="Genomic_DNA"/>
</dbReference>
<protein>
    <submittedName>
        <fullName evidence="1">Uncharacterized protein</fullName>
    </submittedName>
</protein>
<evidence type="ECO:0000313" key="2">
    <source>
        <dbReference type="Proteomes" id="UP000016960"/>
    </source>
</evidence>
<dbReference type="RefSeq" id="WP_022606873.1">
    <property type="nucleotide sequence ID" value="NZ_ASSJ01000049.1"/>
</dbReference>
<gene>
    <name evidence="1" type="ORF">KR51_00019370</name>
</gene>
<evidence type="ECO:0000313" key="1">
    <source>
        <dbReference type="EMBL" id="ERN41370.1"/>
    </source>
</evidence>
<accession>U5DNT6</accession>
<dbReference type="Proteomes" id="UP000016960">
    <property type="component" value="Unassembled WGS sequence"/>
</dbReference>
<dbReference type="AlphaFoldDB" id="U5DNT6"/>
<comment type="caution">
    <text evidence="1">The sequence shown here is derived from an EMBL/GenBank/DDBJ whole genome shotgun (WGS) entry which is preliminary data.</text>
</comment>
<reference evidence="1 2" key="1">
    <citation type="submission" date="2013-05" db="EMBL/GenBank/DDBJ databases">
        <title>Draft genome sequence of Rubidibacter lacunae KORDI 51-2.</title>
        <authorList>
            <person name="Choi D.H."/>
            <person name="Noh J.H."/>
            <person name="Kwon K.-K."/>
            <person name="Lee J.-H."/>
            <person name="Ryu J.-Y."/>
        </authorList>
    </citation>
    <scope>NUCLEOTIDE SEQUENCE [LARGE SCALE GENOMIC DNA]</scope>
    <source>
        <strain evidence="1 2">KORDI 51-2</strain>
    </source>
</reference>
<sequence>MQGQTMETMQIPVETYHNLVRHLSVHTTADGWAKTCLEELQREARRVLVCDRSWRAVRTDYDRN</sequence>
<organism evidence="1 2">
    <name type="scientific">Rubidibacter lacunae KORDI 51-2</name>
    <dbReference type="NCBI Taxonomy" id="582515"/>
    <lineage>
        <taxon>Bacteria</taxon>
        <taxon>Bacillati</taxon>
        <taxon>Cyanobacteriota</taxon>
        <taxon>Cyanophyceae</taxon>
        <taxon>Oscillatoriophycideae</taxon>
        <taxon>Chroococcales</taxon>
        <taxon>Aphanothecaceae</taxon>
        <taxon>Rubidibacter</taxon>
    </lineage>
</organism>